<gene>
    <name evidence="1" type="ORF">QBC37DRAFT_247142</name>
</gene>
<dbReference type="AlphaFoldDB" id="A0AAN6XUB2"/>
<evidence type="ECO:0000313" key="1">
    <source>
        <dbReference type="EMBL" id="KAK4205861.1"/>
    </source>
</evidence>
<keyword evidence="2" id="KW-1185">Reference proteome</keyword>
<feature type="non-terminal residue" evidence="1">
    <location>
        <position position="1"/>
    </location>
</feature>
<comment type="caution">
    <text evidence="1">The sequence shown here is derived from an EMBL/GenBank/DDBJ whole genome shotgun (WGS) entry which is preliminary data.</text>
</comment>
<organism evidence="1 2">
    <name type="scientific">Rhypophila decipiens</name>
    <dbReference type="NCBI Taxonomy" id="261697"/>
    <lineage>
        <taxon>Eukaryota</taxon>
        <taxon>Fungi</taxon>
        <taxon>Dikarya</taxon>
        <taxon>Ascomycota</taxon>
        <taxon>Pezizomycotina</taxon>
        <taxon>Sordariomycetes</taxon>
        <taxon>Sordariomycetidae</taxon>
        <taxon>Sordariales</taxon>
        <taxon>Naviculisporaceae</taxon>
        <taxon>Rhypophila</taxon>
    </lineage>
</organism>
<sequence>TADRQRVVPIPPEIEGVIDTAYWGKLGYTLNDDATPQQLHSMLGTAAVIWTDEKLPPQEVFEKIQDVFEDWTDVMWQKVEMPIMKFFRSFLMESGTWMKLDRRSVRENCVEAIMRDRFRMWFNSDLK</sequence>
<evidence type="ECO:0000313" key="2">
    <source>
        <dbReference type="Proteomes" id="UP001301769"/>
    </source>
</evidence>
<name>A0AAN6XUB2_9PEZI</name>
<dbReference type="EMBL" id="MU858721">
    <property type="protein sequence ID" value="KAK4205861.1"/>
    <property type="molecule type" value="Genomic_DNA"/>
</dbReference>
<protein>
    <submittedName>
        <fullName evidence="1">Uncharacterized protein</fullName>
    </submittedName>
</protein>
<proteinExistence type="predicted"/>
<feature type="non-terminal residue" evidence="1">
    <location>
        <position position="127"/>
    </location>
</feature>
<accession>A0AAN6XUB2</accession>
<reference evidence="1" key="1">
    <citation type="journal article" date="2023" name="Mol. Phylogenet. Evol.">
        <title>Genome-scale phylogeny and comparative genomics of the fungal order Sordariales.</title>
        <authorList>
            <person name="Hensen N."/>
            <person name="Bonometti L."/>
            <person name="Westerberg I."/>
            <person name="Brannstrom I.O."/>
            <person name="Guillou S."/>
            <person name="Cros-Aarteil S."/>
            <person name="Calhoun S."/>
            <person name="Haridas S."/>
            <person name="Kuo A."/>
            <person name="Mondo S."/>
            <person name="Pangilinan J."/>
            <person name="Riley R."/>
            <person name="LaButti K."/>
            <person name="Andreopoulos B."/>
            <person name="Lipzen A."/>
            <person name="Chen C."/>
            <person name="Yan M."/>
            <person name="Daum C."/>
            <person name="Ng V."/>
            <person name="Clum A."/>
            <person name="Steindorff A."/>
            <person name="Ohm R.A."/>
            <person name="Martin F."/>
            <person name="Silar P."/>
            <person name="Natvig D.O."/>
            <person name="Lalanne C."/>
            <person name="Gautier V."/>
            <person name="Ament-Velasquez S.L."/>
            <person name="Kruys A."/>
            <person name="Hutchinson M.I."/>
            <person name="Powell A.J."/>
            <person name="Barry K."/>
            <person name="Miller A.N."/>
            <person name="Grigoriev I.V."/>
            <person name="Debuchy R."/>
            <person name="Gladieux P."/>
            <person name="Hiltunen Thoren M."/>
            <person name="Johannesson H."/>
        </authorList>
    </citation>
    <scope>NUCLEOTIDE SEQUENCE</scope>
    <source>
        <strain evidence="1">PSN293</strain>
    </source>
</reference>
<dbReference type="Proteomes" id="UP001301769">
    <property type="component" value="Unassembled WGS sequence"/>
</dbReference>
<reference evidence="1" key="2">
    <citation type="submission" date="2023-05" db="EMBL/GenBank/DDBJ databases">
        <authorList>
            <consortium name="Lawrence Berkeley National Laboratory"/>
            <person name="Steindorff A."/>
            <person name="Hensen N."/>
            <person name="Bonometti L."/>
            <person name="Westerberg I."/>
            <person name="Brannstrom I.O."/>
            <person name="Guillou S."/>
            <person name="Cros-Aarteil S."/>
            <person name="Calhoun S."/>
            <person name="Haridas S."/>
            <person name="Kuo A."/>
            <person name="Mondo S."/>
            <person name="Pangilinan J."/>
            <person name="Riley R."/>
            <person name="Labutti K."/>
            <person name="Andreopoulos B."/>
            <person name="Lipzen A."/>
            <person name="Chen C."/>
            <person name="Yanf M."/>
            <person name="Daum C."/>
            <person name="Ng V."/>
            <person name="Clum A."/>
            <person name="Ohm R."/>
            <person name="Martin F."/>
            <person name="Silar P."/>
            <person name="Natvig D."/>
            <person name="Lalanne C."/>
            <person name="Gautier V."/>
            <person name="Ament-Velasquez S.L."/>
            <person name="Kruys A."/>
            <person name="Hutchinson M.I."/>
            <person name="Powell A.J."/>
            <person name="Barry K."/>
            <person name="Miller A.N."/>
            <person name="Grigoriev I.V."/>
            <person name="Debuchy R."/>
            <person name="Gladieux P."/>
            <person name="Thoren M.H."/>
            <person name="Johannesson H."/>
        </authorList>
    </citation>
    <scope>NUCLEOTIDE SEQUENCE</scope>
    <source>
        <strain evidence="1">PSN293</strain>
    </source>
</reference>